<dbReference type="EMBL" id="MEHJ01000001">
    <property type="protein sequence ID" value="OEJ26964.1"/>
    <property type="molecule type" value="Genomic_DNA"/>
</dbReference>
<accession>A0A1E5PC44</accession>
<reference evidence="2 3" key="1">
    <citation type="submission" date="2016-08" db="EMBL/GenBank/DDBJ databases">
        <title>Complete genome sequence of Streptomyces agglomeratus strain 6-3-2, a novel anti-MRSA actinomycete isolated from Wuli of Tebit, China.</title>
        <authorList>
            <person name="Chen X."/>
        </authorList>
    </citation>
    <scope>NUCLEOTIDE SEQUENCE [LARGE SCALE GENOMIC DNA]</scope>
    <source>
        <strain evidence="2 3">6-3-2</strain>
    </source>
</reference>
<dbReference type="Proteomes" id="UP000095759">
    <property type="component" value="Unassembled WGS sequence"/>
</dbReference>
<gene>
    <name evidence="2" type="ORF">AS594_23235</name>
</gene>
<feature type="transmembrane region" description="Helical" evidence="1">
    <location>
        <begin position="34"/>
        <end position="52"/>
    </location>
</feature>
<protein>
    <submittedName>
        <fullName evidence="2">Uncharacterized protein</fullName>
    </submittedName>
</protein>
<name>A0A1E5PC44_9ACTN</name>
<proteinExistence type="predicted"/>
<organism evidence="2 3">
    <name type="scientific">Streptomyces agglomeratus</name>
    <dbReference type="NCBI Taxonomy" id="285458"/>
    <lineage>
        <taxon>Bacteria</taxon>
        <taxon>Bacillati</taxon>
        <taxon>Actinomycetota</taxon>
        <taxon>Actinomycetes</taxon>
        <taxon>Kitasatosporales</taxon>
        <taxon>Streptomycetaceae</taxon>
        <taxon>Streptomyces</taxon>
    </lineage>
</organism>
<feature type="transmembrane region" description="Helical" evidence="1">
    <location>
        <begin position="64"/>
        <end position="84"/>
    </location>
</feature>
<evidence type="ECO:0000256" key="1">
    <source>
        <dbReference type="SAM" id="Phobius"/>
    </source>
</evidence>
<dbReference type="STRING" id="285458.BGM19_13875"/>
<keyword evidence="1" id="KW-1133">Transmembrane helix</keyword>
<keyword evidence="1" id="KW-0812">Transmembrane</keyword>
<keyword evidence="1" id="KW-0472">Membrane</keyword>
<comment type="caution">
    <text evidence="2">The sequence shown here is derived from an EMBL/GenBank/DDBJ whole genome shotgun (WGS) entry which is preliminary data.</text>
</comment>
<dbReference type="OrthoDB" id="4327547at2"/>
<sequence>MIQAAETVELTYRPTRGDILAGIRARERVRRLDALRWALVALMAGLGLLLTLSPDGAGAMNVLVYGPLALFVWSVPHLQAGHVLRAVRRQGEYRTTVTGTGVSAAAEHAALTARWSLFRGYRETPGHFVLLGGDPNILCLEVLPKRGLGDPEDADLLRTILDRNLKRL</sequence>
<keyword evidence="3" id="KW-1185">Reference proteome</keyword>
<dbReference type="AlphaFoldDB" id="A0A1E5PC44"/>
<evidence type="ECO:0000313" key="3">
    <source>
        <dbReference type="Proteomes" id="UP000095759"/>
    </source>
</evidence>
<evidence type="ECO:0000313" key="2">
    <source>
        <dbReference type="EMBL" id="OEJ26964.1"/>
    </source>
</evidence>